<organism evidence="1 2">
    <name type="scientific">Botryotinia fuckeliana (strain T4)</name>
    <name type="common">Noble rot fungus</name>
    <name type="synonym">Botrytis cinerea</name>
    <dbReference type="NCBI Taxonomy" id="999810"/>
    <lineage>
        <taxon>Eukaryota</taxon>
        <taxon>Fungi</taxon>
        <taxon>Dikarya</taxon>
        <taxon>Ascomycota</taxon>
        <taxon>Pezizomycotina</taxon>
        <taxon>Leotiomycetes</taxon>
        <taxon>Helotiales</taxon>
        <taxon>Sclerotiniaceae</taxon>
        <taxon>Botrytis</taxon>
    </lineage>
</organism>
<dbReference type="InParanoid" id="G2Y128"/>
<gene>
    <name evidence="1" type="ORF">BofuT4_uP118930.1</name>
</gene>
<dbReference type="Proteomes" id="UP000008177">
    <property type="component" value="Unplaced contigs"/>
</dbReference>
<name>G2Y128_BOTF4</name>
<evidence type="ECO:0000313" key="2">
    <source>
        <dbReference type="Proteomes" id="UP000008177"/>
    </source>
</evidence>
<sequence length="53" mass="6055">MSRRSAAKPAGGSWVGMSNITIFPTYSTVKRIVRCCINRKIPRDWPFNDLLGW</sequence>
<protein>
    <submittedName>
        <fullName evidence="1">Uncharacterized protein</fullName>
    </submittedName>
</protein>
<accession>G2Y128</accession>
<dbReference type="AlphaFoldDB" id="G2Y128"/>
<dbReference type="HOGENOM" id="CLU_3068380_0_0_1"/>
<evidence type="ECO:0000313" key="1">
    <source>
        <dbReference type="EMBL" id="CCD46343.1"/>
    </source>
</evidence>
<reference evidence="2" key="1">
    <citation type="journal article" date="2011" name="PLoS Genet.">
        <title>Genomic analysis of the necrotrophic fungal pathogens Sclerotinia sclerotiorum and Botrytis cinerea.</title>
        <authorList>
            <person name="Amselem J."/>
            <person name="Cuomo C.A."/>
            <person name="van Kan J.A."/>
            <person name="Viaud M."/>
            <person name="Benito E.P."/>
            <person name="Couloux A."/>
            <person name="Coutinho P.M."/>
            <person name="de Vries R.P."/>
            <person name="Dyer P.S."/>
            <person name="Fillinger S."/>
            <person name="Fournier E."/>
            <person name="Gout L."/>
            <person name="Hahn M."/>
            <person name="Kohn L."/>
            <person name="Lapalu N."/>
            <person name="Plummer K.M."/>
            <person name="Pradier J.M."/>
            <person name="Quevillon E."/>
            <person name="Sharon A."/>
            <person name="Simon A."/>
            <person name="ten Have A."/>
            <person name="Tudzynski B."/>
            <person name="Tudzynski P."/>
            <person name="Wincker P."/>
            <person name="Andrew M."/>
            <person name="Anthouard V."/>
            <person name="Beever R.E."/>
            <person name="Beffa R."/>
            <person name="Benoit I."/>
            <person name="Bouzid O."/>
            <person name="Brault B."/>
            <person name="Chen Z."/>
            <person name="Choquer M."/>
            <person name="Collemare J."/>
            <person name="Cotton P."/>
            <person name="Danchin E.G."/>
            <person name="Da Silva C."/>
            <person name="Gautier A."/>
            <person name="Giraud C."/>
            <person name="Giraud T."/>
            <person name="Gonzalez C."/>
            <person name="Grossetete S."/>
            <person name="Guldener U."/>
            <person name="Henrissat B."/>
            <person name="Howlett B.J."/>
            <person name="Kodira C."/>
            <person name="Kretschmer M."/>
            <person name="Lappartient A."/>
            <person name="Leroch M."/>
            <person name="Levis C."/>
            <person name="Mauceli E."/>
            <person name="Neuveglise C."/>
            <person name="Oeser B."/>
            <person name="Pearson M."/>
            <person name="Poulain J."/>
            <person name="Poussereau N."/>
            <person name="Quesneville H."/>
            <person name="Rascle C."/>
            <person name="Schumacher J."/>
            <person name="Segurens B."/>
            <person name="Sexton A."/>
            <person name="Silva E."/>
            <person name="Sirven C."/>
            <person name="Soanes D.M."/>
            <person name="Talbot N.J."/>
            <person name="Templeton M."/>
            <person name="Yandava C."/>
            <person name="Yarden O."/>
            <person name="Zeng Q."/>
            <person name="Rollins J.A."/>
            <person name="Lebrun M.H."/>
            <person name="Dickman M."/>
        </authorList>
    </citation>
    <scope>NUCLEOTIDE SEQUENCE [LARGE SCALE GENOMIC DNA]</scope>
    <source>
        <strain evidence="2">T4</strain>
    </source>
</reference>
<dbReference type="EMBL" id="FQ790281">
    <property type="protein sequence ID" value="CCD46343.1"/>
    <property type="molecule type" value="Genomic_DNA"/>
</dbReference>
<proteinExistence type="predicted"/>